<comment type="caution">
    <text evidence="1">The sequence shown here is derived from an EMBL/GenBank/DDBJ whole genome shotgun (WGS) entry which is preliminary data.</text>
</comment>
<proteinExistence type="predicted"/>
<sequence>MPTTSDVSDLHLTTTPDLRPHRMSVWLSLRLSPDIQTPSLGPDVSDNRRHPDILPLIQVSGVRRHPPYI</sequence>
<reference evidence="1" key="1">
    <citation type="journal article" date="2014" name="Front. Microbiol.">
        <title>High frequency of phylogenetically diverse reductive dehalogenase-homologous genes in deep subseafloor sedimentary metagenomes.</title>
        <authorList>
            <person name="Kawai M."/>
            <person name="Futagami T."/>
            <person name="Toyoda A."/>
            <person name="Takaki Y."/>
            <person name="Nishi S."/>
            <person name="Hori S."/>
            <person name="Arai W."/>
            <person name="Tsubouchi T."/>
            <person name="Morono Y."/>
            <person name="Uchiyama I."/>
            <person name="Ito T."/>
            <person name="Fujiyama A."/>
            <person name="Inagaki F."/>
            <person name="Takami H."/>
        </authorList>
    </citation>
    <scope>NUCLEOTIDE SEQUENCE</scope>
    <source>
        <strain evidence="1">Expedition CK06-06</strain>
    </source>
</reference>
<organism evidence="1">
    <name type="scientific">marine sediment metagenome</name>
    <dbReference type="NCBI Taxonomy" id="412755"/>
    <lineage>
        <taxon>unclassified sequences</taxon>
        <taxon>metagenomes</taxon>
        <taxon>ecological metagenomes</taxon>
    </lineage>
</organism>
<accession>X0TNY6</accession>
<name>X0TNY6_9ZZZZ</name>
<feature type="non-terminal residue" evidence="1">
    <location>
        <position position="69"/>
    </location>
</feature>
<dbReference type="AlphaFoldDB" id="X0TNY6"/>
<dbReference type="EMBL" id="BARS01012758">
    <property type="protein sequence ID" value="GAF89857.1"/>
    <property type="molecule type" value="Genomic_DNA"/>
</dbReference>
<evidence type="ECO:0000313" key="1">
    <source>
        <dbReference type="EMBL" id="GAF89857.1"/>
    </source>
</evidence>
<protein>
    <submittedName>
        <fullName evidence="1">Uncharacterized protein</fullName>
    </submittedName>
</protein>
<gene>
    <name evidence="1" type="ORF">S01H1_22557</name>
</gene>